<sequence length="232" mass="26449">MKNVLLLGLCCFISSFSFAQELGGIDELTSKKDSVALDYKYREDQFYFGISHTLMQGKPVGFKGNSVSVGMDVGFLRDFPINKSRTIAIAPGFGFSYQNLRNNFGLAEDGTYTTLPSYKRNSLSLHMLDFPIELRWRTSTPESHKFWRTYVGFKASYVLGSRLKTSTDTYSTTVRGDDNINKWLLGMYVGAGFNTWNFYAYYGLNPIYKEAPIKDDSEKLRLFKVGVIFYIL</sequence>
<dbReference type="EMBL" id="UGQL01000002">
    <property type="protein sequence ID" value="STZ69790.1"/>
    <property type="molecule type" value="Genomic_DNA"/>
</dbReference>
<evidence type="ECO:0000259" key="2">
    <source>
        <dbReference type="Pfam" id="PF13568"/>
    </source>
</evidence>
<dbReference type="RefSeq" id="WP_115092431.1">
    <property type="nucleotide sequence ID" value="NZ_CP068107.1"/>
</dbReference>
<name>A0A378U5N2_MYROD</name>
<proteinExistence type="predicted"/>
<evidence type="ECO:0000256" key="1">
    <source>
        <dbReference type="SAM" id="SignalP"/>
    </source>
</evidence>
<dbReference type="Proteomes" id="UP000255024">
    <property type="component" value="Unassembled WGS sequence"/>
</dbReference>
<reference evidence="3 4" key="1">
    <citation type="submission" date="2018-06" db="EMBL/GenBank/DDBJ databases">
        <authorList>
            <consortium name="Pathogen Informatics"/>
            <person name="Doyle S."/>
        </authorList>
    </citation>
    <scope>NUCLEOTIDE SEQUENCE [LARGE SCALE GENOMIC DNA]</scope>
    <source>
        <strain evidence="3 4">NCTC11179</strain>
    </source>
</reference>
<organism evidence="3 4">
    <name type="scientific">Myroides odoratus</name>
    <name type="common">Flavobacterium odoratum</name>
    <dbReference type="NCBI Taxonomy" id="256"/>
    <lineage>
        <taxon>Bacteria</taxon>
        <taxon>Pseudomonadati</taxon>
        <taxon>Bacteroidota</taxon>
        <taxon>Flavobacteriia</taxon>
        <taxon>Flavobacteriales</taxon>
        <taxon>Flavobacteriaceae</taxon>
        <taxon>Myroides</taxon>
    </lineage>
</organism>
<accession>A0A378U5N2</accession>
<feature type="chain" id="PRO_5016638977" description="Outer membrane protein beta-barrel domain-containing protein" evidence="1">
    <location>
        <begin position="20"/>
        <end position="232"/>
    </location>
</feature>
<protein>
    <recommendedName>
        <fullName evidence="2">Outer membrane protein beta-barrel domain-containing protein</fullName>
    </recommendedName>
</protein>
<evidence type="ECO:0000313" key="3">
    <source>
        <dbReference type="EMBL" id="STZ69790.1"/>
    </source>
</evidence>
<feature type="signal peptide" evidence="1">
    <location>
        <begin position="1"/>
        <end position="19"/>
    </location>
</feature>
<keyword evidence="4" id="KW-1185">Reference proteome</keyword>
<dbReference type="InterPro" id="IPR025665">
    <property type="entry name" value="Beta-barrel_OMP_2"/>
</dbReference>
<evidence type="ECO:0000313" key="4">
    <source>
        <dbReference type="Proteomes" id="UP000255024"/>
    </source>
</evidence>
<dbReference type="Pfam" id="PF13568">
    <property type="entry name" value="OMP_b-brl_2"/>
    <property type="match status" value="1"/>
</dbReference>
<feature type="domain" description="Outer membrane protein beta-barrel" evidence="2">
    <location>
        <begin position="34"/>
        <end position="208"/>
    </location>
</feature>
<dbReference type="AlphaFoldDB" id="A0A378U5N2"/>
<gene>
    <name evidence="3" type="ORF">NCTC11179_03307</name>
</gene>
<keyword evidence="1" id="KW-0732">Signal</keyword>